<organism evidence="2 3">
    <name type="scientific">Streptomyces albospinus</name>
    <dbReference type="NCBI Taxonomy" id="285515"/>
    <lineage>
        <taxon>Bacteria</taxon>
        <taxon>Bacillati</taxon>
        <taxon>Actinomycetota</taxon>
        <taxon>Actinomycetes</taxon>
        <taxon>Kitasatosporales</taxon>
        <taxon>Streptomycetaceae</taxon>
        <taxon>Streptomyces</taxon>
    </lineage>
</organism>
<keyword evidence="3" id="KW-1185">Reference proteome</keyword>
<comment type="caution">
    <text evidence="2">The sequence shown here is derived from an EMBL/GenBank/DDBJ whole genome shotgun (WGS) entry which is preliminary data.</text>
</comment>
<dbReference type="EMBL" id="BMRP01000008">
    <property type="protein sequence ID" value="GGU62125.1"/>
    <property type="molecule type" value="Genomic_DNA"/>
</dbReference>
<sequence length="46" mass="4921">MRFTVTGSGTVVCNDNTTSGLHFTVNTDLGKGARPHSHLHQRPSEG</sequence>
<feature type="compositionally biased region" description="Basic residues" evidence="1">
    <location>
        <begin position="33"/>
        <end position="46"/>
    </location>
</feature>
<gene>
    <name evidence="2" type="ORF">GCM10010211_28940</name>
</gene>
<protein>
    <submittedName>
        <fullName evidence="2">Uncharacterized protein</fullName>
    </submittedName>
</protein>
<evidence type="ECO:0000313" key="2">
    <source>
        <dbReference type="EMBL" id="GGU62125.1"/>
    </source>
</evidence>
<accession>A0ABQ2UZT1</accession>
<reference evidence="3" key="1">
    <citation type="journal article" date="2019" name="Int. J. Syst. Evol. Microbiol.">
        <title>The Global Catalogue of Microorganisms (GCM) 10K type strain sequencing project: providing services to taxonomists for standard genome sequencing and annotation.</title>
        <authorList>
            <consortium name="The Broad Institute Genomics Platform"/>
            <consortium name="The Broad Institute Genome Sequencing Center for Infectious Disease"/>
            <person name="Wu L."/>
            <person name="Ma J."/>
        </authorList>
    </citation>
    <scope>NUCLEOTIDE SEQUENCE [LARGE SCALE GENOMIC DNA]</scope>
    <source>
        <strain evidence="3">JCM 3399</strain>
    </source>
</reference>
<name>A0ABQ2UZT1_9ACTN</name>
<feature type="region of interest" description="Disordered" evidence="1">
    <location>
        <begin position="27"/>
        <end position="46"/>
    </location>
</feature>
<evidence type="ECO:0000313" key="3">
    <source>
        <dbReference type="Proteomes" id="UP000654471"/>
    </source>
</evidence>
<proteinExistence type="predicted"/>
<dbReference type="Proteomes" id="UP000654471">
    <property type="component" value="Unassembled WGS sequence"/>
</dbReference>
<evidence type="ECO:0000256" key="1">
    <source>
        <dbReference type="SAM" id="MobiDB-lite"/>
    </source>
</evidence>